<dbReference type="PANTHER" id="PTHR24094">
    <property type="entry name" value="SECRETED PROTEIN"/>
    <property type="match status" value="1"/>
</dbReference>
<dbReference type="RefSeq" id="WP_109685056.1">
    <property type="nucleotide sequence ID" value="NZ_QGDN01000001.1"/>
</dbReference>
<dbReference type="EMBL" id="UESZ01000001">
    <property type="protein sequence ID" value="SSA34455.1"/>
    <property type="molecule type" value="Genomic_DNA"/>
</dbReference>
<name>A0A2Y8ZRE3_9MICO</name>
<protein>
    <recommendedName>
        <fullName evidence="1">GmrSD restriction endonucleases C-terminal domain-containing protein</fullName>
    </recommendedName>
</protein>
<accession>A0A2Y8ZRE3</accession>
<reference evidence="3" key="1">
    <citation type="submission" date="2016-10" db="EMBL/GenBank/DDBJ databases">
        <authorList>
            <person name="Varghese N."/>
            <person name="Submissions S."/>
        </authorList>
    </citation>
    <scope>NUCLEOTIDE SEQUENCE [LARGE SCALE GENOMIC DNA]</scope>
    <source>
        <strain evidence="3">DSM 22951</strain>
    </source>
</reference>
<proteinExistence type="predicted"/>
<feature type="domain" description="GmrSD restriction endonucleases C-terminal" evidence="1">
    <location>
        <begin position="107"/>
        <end position="242"/>
    </location>
</feature>
<evidence type="ECO:0000313" key="2">
    <source>
        <dbReference type="EMBL" id="SSA34455.1"/>
    </source>
</evidence>
<dbReference type="Pfam" id="PF07510">
    <property type="entry name" value="GmrSD_C"/>
    <property type="match status" value="1"/>
</dbReference>
<dbReference type="InterPro" id="IPR011089">
    <property type="entry name" value="GmrSD_C"/>
</dbReference>
<keyword evidence="3" id="KW-1185">Reference proteome</keyword>
<sequence length="248" mass="26137">MSRNRRNSGNWDVASVILVAILALGAINALKSHVGNVIATPSASSVPSVTTPDAKAMLAKLNALKTLSSEPNTPGYQRGCRTGQACSFGAAWSDNTSAPDGHNGCGTRDDVLREQMSDVKLKSGRRCIVVAGTLNDPYTGKTIHFAKADASAVQIDHIAPLAYVWRLGANTWTQAQRNAYANDTATVLLAVDGPANEAKGDSGPSQWMPANKAFACTYATKFTAVLVKYQLPVPLADKAALTRAFATC</sequence>
<gene>
    <name evidence="2" type="ORF">SAMN04489750_1777</name>
</gene>
<dbReference type="OrthoDB" id="5196645at2"/>
<evidence type="ECO:0000313" key="3">
    <source>
        <dbReference type="Proteomes" id="UP000250028"/>
    </source>
</evidence>
<dbReference type="Proteomes" id="UP000250028">
    <property type="component" value="Unassembled WGS sequence"/>
</dbReference>
<dbReference type="PANTHER" id="PTHR24094:SF15">
    <property type="entry name" value="AMP-DEPENDENT SYNTHETASE_LIGASE DOMAIN-CONTAINING PROTEIN-RELATED"/>
    <property type="match status" value="1"/>
</dbReference>
<dbReference type="AlphaFoldDB" id="A0A2Y8ZRE3"/>
<organism evidence="2 3">
    <name type="scientific">Branchiibius hedensis</name>
    <dbReference type="NCBI Taxonomy" id="672460"/>
    <lineage>
        <taxon>Bacteria</taxon>
        <taxon>Bacillati</taxon>
        <taxon>Actinomycetota</taxon>
        <taxon>Actinomycetes</taxon>
        <taxon>Micrococcales</taxon>
        <taxon>Dermacoccaceae</taxon>
        <taxon>Branchiibius</taxon>
    </lineage>
</organism>
<evidence type="ECO:0000259" key="1">
    <source>
        <dbReference type="Pfam" id="PF07510"/>
    </source>
</evidence>